<dbReference type="Pfam" id="PF04102">
    <property type="entry name" value="SlyX"/>
    <property type="match status" value="1"/>
</dbReference>
<accession>A0ABV6DD17</accession>
<gene>
    <name evidence="1" type="primary">slyX</name>
    <name evidence="3" type="ORF">ACFFJ2_19360</name>
</gene>
<organism evidence="3 4">
    <name type="scientific">Chelativorans intermedius</name>
    <dbReference type="NCBI Taxonomy" id="515947"/>
    <lineage>
        <taxon>Bacteria</taxon>
        <taxon>Pseudomonadati</taxon>
        <taxon>Pseudomonadota</taxon>
        <taxon>Alphaproteobacteria</taxon>
        <taxon>Hyphomicrobiales</taxon>
        <taxon>Phyllobacteriaceae</taxon>
        <taxon>Chelativorans</taxon>
    </lineage>
</organism>
<dbReference type="InterPro" id="IPR007236">
    <property type="entry name" value="SlyX"/>
</dbReference>
<dbReference type="NCBIfam" id="NF001962">
    <property type="entry name" value="PRK00736.1"/>
    <property type="match status" value="1"/>
</dbReference>
<dbReference type="HAMAP" id="MF_00715">
    <property type="entry name" value="SlyX"/>
    <property type="match status" value="1"/>
</dbReference>
<feature type="coiled-coil region" evidence="2">
    <location>
        <begin position="6"/>
        <end position="54"/>
    </location>
</feature>
<dbReference type="EMBL" id="JBHLXD010000061">
    <property type="protein sequence ID" value="MFC0210550.1"/>
    <property type="molecule type" value="Genomic_DNA"/>
</dbReference>
<evidence type="ECO:0000313" key="4">
    <source>
        <dbReference type="Proteomes" id="UP001589755"/>
    </source>
</evidence>
<proteinExistence type="inferred from homology"/>
<sequence>MDETRLERLEILAAEQERTIEEMSAQLAEQWREIERLRGRLDLLTRRFQALEEQAIPSAPVTKPPHW</sequence>
<dbReference type="Proteomes" id="UP001589755">
    <property type="component" value="Unassembled WGS sequence"/>
</dbReference>
<evidence type="ECO:0000313" key="3">
    <source>
        <dbReference type="EMBL" id="MFC0210550.1"/>
    </source>
</evidence>
<reference evidence="3 4" key="1">
    <citation type="submission" date="2024-09" db="EMBL/GenBank/DDBJ databases">
        <authorList>
            <person name="Sun Q."/>
            <person name="Mori K."/>
        </authorList>
    </citation>
    <scope>NUCLEOTIDE SEQUENCE [LARGE SCALE GENOMIC DNA]</scope>
    <source>
        <strain evidence="3 4">CCM 8543</strain>
    </source>
</reference>
<protein>
    <recommendedName>
        <fullName evidence="1">Protein SlyX homolog</fullName>
    </recommendedName>
</protein>
<name>A0ABV6DD17_9HYPH</name>
<evidence type="ECO:0000256" key="2">
    <source>
        <dbReference type="SAM" id="Coils"/>
    </source>
</evidence>
<evidence type="ECO:0000256" key="1">
    <source>
        <dbReference type="HAMAP-Rule" id="MF_00715"/>
    </source>
</evidence>
<comment type="similarity">
    <text evidence="1">Belongs to the SlyX family.</text>
</comment>
<keyword evidence="2" id="KW-0175">Coiled coil</keyword>
<comment type="caution">
    <text evidence="3">The sequence shown here is derived from an EMBL/GenBank/DDBJ whole genome shotgun (WGS) entry which is preliminary data.</text>
</comment>
<keyword evidence="4" id="KW-1185">Reference proteome</keyword>
<dbReference type="RefSeq" id="WP_261519953.1">
    <property type="nucleotide sequence ID" value="NZ_JAODNW010000007.1"/>
</dbReference>